<proteinExistence type="predicted"/>
<keyword evidence="7" id="KW-1185">Reference proteome</keyword>
<dbReference type="Pfam" id="PF10181">
    <property type="entry name" value="PIG-H"/>
    <property type="match status" value="1"/>
</dbReference>
<sequence length="872" mass="97045">MTCGVHTQATYGTWKSPITSDLLTRNSATIHEVAVRSNTTVYTITHPHNRGRTTLEYRKFDSPSQAHICEAITDSVRSCVHEYGGGAFSILADGRAVYAYQRDRTFGVDVVDMTSQSISNLVESTSCKRYADFGAHPFLSLPVLAVEEEHTATAVINRLVCIHEQQVYKVHEGNDFYAYPRFSSDGRFIAWVTWDHPSMPFWASKLWVAAIQSLNPITISTPVLVAGGKDVVAQQPVWVPGSATLLFTRNGQASDIYEVDVTAKNEECCISRAVPSGGDVEGDRETVQVQPPLWNLNASSLVALNQQWTVYVETQSGKDTLVLIDRKERKRIPLHSSYTQFSQLRAANDDQFVCIASSPTSQPALILCRLIPNDTGSYTIDIEILRASSDPLISEDFISVPEPITFPTQLPDGSSATSHALFYAPKNPGYVGPAGSLPPCRMIVHGGPTACASSSLDLAIQYWTTRGWAVCAVNFGGSTGHGLEYMRRLQGHWGDVDVRDCVAAAAYLGGVNPPWDLPMSKEFELKECNGEDGSRSITVMRREPPSYLMETILASVIGSGVFFFTRLLLSWLSWPASCAWALGLLGVIWVVVHRIVLRVQAESIRVMPHLAVQLETHRGIWTGARSQPFMEISCEREFIPRDTILDFFMMEGIQTFRVWDYAVLATSSETKNHSLKILFPNLMPSRSLYIHVYQRLHDMLLHNEPSKYHARVDASRICLHGRSSGGLTVLCALVRYPSVFCAGASWYGISHLKEMAEYTHKFEQHYTSSLMGGPPNAIPDVYYQRSALFHADQIRTPVLLLQGGQDKVVPKQQSQQMARAIEAQGGRVRYVEYENEGHGFRQAETRQAALETEFAWFSSALRNTNVQLRSCP</sequence>
<comment type="catalytic activity">
    <reaction evidence="2">
        <text>a monoacylglycerol + H2O = glycerol + a fatty acid + H(+)</text>
        <dbReference type="Rhea" id="RHEA:15245"/>
        <dbReference type="ChEBI" id="CHEBI:15377"/>
        <dbReference type="ChEBI" id="CHEBI:15378"/>
        <dbReference type="ChEBI" id="CHEBI:17408"/>
        <dbReference type="ChEBI" id="CHEBI:17754"/>
        <dbReference type="ChEBI" id="CHEBI:28868"/>
    </reaction>
</comment>
<keyword evidence="3" id="KW-1133">Transmembrane helix</keyword>
<dbReference type="Gene3D" id="3.40.50.1820">
    <property type="entry name" value="alpha/beta hydrolase"/>
    <property type="match status" value="2"/>
</dbReference>
<dbReference type="PANTHER" id="PTHR43056">
    <property type="entry name" value="PEPTIDASE S9 PROLYL OLIGOPEPTIDASE"/>
    <property type="match status" value="1"/>
</dbReference>
<dbReference type="GO" id="GO:0008236">
    <property type="term" value="F:serine-type peptidase activity"/>
    <property type="evidence" value="ECO:0007669"/>
    <property type="project" value="InterPro"/>
</dbReference>
<evidence type="ECO:0000256" key="3">
    <source>
        <dbReference type="SAM" id="Phobius"/>
    </source>
</evidence>
<dbReference type="EMBL" id="LT671821">
    <property type="protein sequence ID" value="SHO76245.1"/>
    <property type="molecule type" value="Genomic_DNA"/>
</dbReference>
<evidence type="ECO:0000313" key="6">
    <source>
        <dbReference type="EMBL" id="SHO76245.1"/>
    </source>
</evidence>
<feature type="domain" description="Peptidase S9 prolyl oligopeptidase catalytic" evidence="4">
    <location>
        <begin position="711"/>
        <end position="863"/>
    </location>
</feature>
<dbReference type="InterPro" id="IPR001375">
    <property type="entry name" value="Peptidase_S9_cat"/>
</dbReference>
<feature type="domain" description="Peptidase S9 prolyl oligopeptidase catalytic" evidence="4">
    <location>
        <begin position="456"/>
        <end position="508"/>
    </location>
</feature>
<dbReference type="SUPFAM" id="SSF82171">
    <property type="entry name" value="DPP6 N-terminal domain-like"/>
    <property type="match status" value="1"/>
</dbReference>
<keyword evidence="3" id="KW-0812">Transmembrane</keyword>
<gene>
    <name evidence="6" type="ORF">MSYG_0583</name>
</gene>
<keyword evidence="3" id="KW-0472">Membrane</keyword>
<dbReference type="Proteomes" id="UP000186303">
    <property type="component" value="Chromosome 1"/>
</dbReference>
<evidence type="ECO:0000256" key="1">
    <source>
        <dbReference type="ARBA" id="ARBA00047591"/>
    </source>
</evidence>
<dbReference type="InterPro" id="IPR019328">
    <property type="entry name" value="PIGH-H_dom"/>
</dbReference>
<dbReference type="InterPro" id="IPR029058">
    <property type="entry name" value="AB_hydrolase_fold"/>
</dbReference>
<accession>A0A1M8A1D1</accession>
<feature type="transmembrane region" description="Helical" evidence="3">
    <location>
        <begin position="547"/>
        <end position="568"/>
    </location>
</feature>
<evidence type="ECO:0000259" key="4">
    <source>
        <dbReference type="Pfam" id="PF00326"/>
    </source>
</evidence>
<dbReference type="SUPFAM" id="SSF53474">
    <property type="entry name" value="alpha/beta-Hydrolases"/>
    <property type="match status" value="2"/>
</dbReference>
<dbReference type="AlphaFoldDB" id="A0A1M8A1D1"/>
<dbReference type="VEuPathDB" id="FungiDB:MSYG_0583"/>
<dbReference type="STRING" id="1230383.A0A1M8A1D1"/>
<comment type="catalytic activity">
    <reaction evidence="1">
        <text>a diacylglycerol + H2O = a monoacylglycerol + a fatty acid + H(+)</text>
        <dbReference type="Rhea" id="RHEA:32731"/>
        <dbReference type="ChEBI" id="CHEBI:15377"/>
        <dbReference type="ChEBI" id="CHEBI:15378"/>
        <dbReference type="ChEBI" id="CHEBI:17408"/>
        <dbReference type="ChEBI" id="CHEBI:18035"/>
        <dbReference type="ChEBI" id="CHEBI:28868"/>
    </reaction>
</comment>
<evidence type="ECO:0000313" key="7">
    <source>
        <dbReference type="Proteomes" id="UP000186303"/>
    </source>
</evidence>
<dbReference type="OrthoDB" id="43744at2759"/>
<dbReference type="Pfam" id="PF00326">
    <property type="entry name" value="Peptidase_S9"/>
    <property type="match status" value="2"/>
</dbReference>
<feature type="transmembrane region" description="Helical" evidence="3">
    <location>
        <begin position="574"/>
        <end position="597"/>
    </location>
</feature>
<name>A0A1M8A1D1_MALS4</name>
<dbReference type="Gene3D" id="2.120.10.30">
    <property type="entry name" value="TolB, C-terminal domain"/>
    <property type="match status" value="1"/>
</dbReference>
<evidence type="ECO:0000259" key="5">
    <source>
        <dbReference type="Pfam" id="PF10181"/>
    </source>
</evidence>
<evidence type="ECO:0000256" key="2">
    <source>
        <dbReference type="ARBA" id="ARBA00048461"/>
    </source>
</evidence>
<organism evidence="6 7">
    <name type="scientific">Malassezia sympodialis (strain ATCC 42132)</name>
    <name type="common">Atopic eczema-associated yeast</name>
    <dbReference type="NCBI Taxonomy" id="1230383"/>
    <lineage>
        <taxon>Eukaryota</taxon>
        <taxon>Fungi</taxon>
        <taxon>Dikarya</taxon>
        <taxon>Basidiomycota</taxon>
        <taxon>Ustilaginomycotina</taxon>
        <taxon>Malasseziomycetes</taxon>
        <taxon>Malasseziales</taxon>
        <taxon>Malasseziaceae</taxon>
        <taxon>Malassezia</taxon>
    </lineage>
</organism>
<dbReference type="GO" id="GO:0006508">
    <property type="term" value="P:proteolysis"/>
    <property type="evidence" value="ECO:0007669"/>
    <property type="project" value="InterPro"/>
</dbReference>
<feature type="domain" description="Phosphatidylinositol N-acetylglucosaminyltransferase subunit H conserved" evidence="5">
    <location>
        <begin position="603"/>
        <end position="680"/>
    </location>
</feature>
<dbReference type="InterPro" id="IPR011042">
    <property type="entry name" value="6-blade_b-propeller_TolB-like"/>
</dbReference>
<dbReference type="InterPro" id="IPR050585">
    <property type="entry name" value="Xaa-Pro_dipeptidyl-ppase/CocE"/>
</dbReference>
<protein>
    <submittedName>
        <fullName evidence="6">Uncharacterized protein</fullName>
    </submittedName>
</protein>
<dbReference type="OMA" id="HKLESRY"/>
<dbReference type="PANTHER" id="PTHR43056:SF5">
    <property type="entry name" value="PEPTIDASE S9 PROLYL OLIGOPEPTIDASE CATALYTIC DOMAIN-CONTAINING PROTEIN"/>
    <property type="match status" value="1"/>
</dbReference>
<reference evidence="7" key="1">
    <citation type="journal article" date="2017" name="Nucleic Acids Res.">
        <title>Proteogenomics produces comprehensive and highly accurate protein-coding gene annotation in a complete genome assembly of Malassezia sympodialis.</title>
        <authorList>
            <person name="Zhu Y."/>
            <person name="Engstroem P.G."/>
            <person name="Tellgren-Roth C."/>
            <person name="Baudo C.D."/>
            <person name="Kennell J.C."/>
            <person name="Sun S."/>
            <person name="Billmyre R.B."/>
            <person name="Schroeder M.S."/>
            <person name="Andersson A."/>
            <person name="Holm T."/>
            <person name="Sigurgeirsson B."/>
            <person name="Wu G."/>
            <person name="Sankaranarayanan S.R."/>
            <person name="Siddharthan R."/>
            <person name="Sanyal K."/>
            <person name="Lundeberg J."/>
            <person name="Nystedt B."/>
            <person name="Boekhout T."/>
            <person name="Dawson T.L. Jr."/>
            <person name="Heitman J."/>
            <person name="Scheynius A."/>
            <person name="Lehtioe J."/>
        </authorList>
    </citation>
    <scope>NUCLEOTIDE SEQUENCE [LARGE SCALE GENOMIC DNA]</scope>
    <source>
        <strain evidence="7">ATCC 42132</strain>
    </source>
</reference>